<dbReference type="SUPFAM" id="SSF55811">
    <property type="entry name" value="Nudix"/>
    <property type="match status" value="1"/>
</dbReference>
<evidence type="ECO:0000256" key="2">
    <source>
        <dbReference type="ARBA" id="ARBA00022801"/>
    </source>
</evidence>
<accession>A0ABQ6U9S9</accession>
<sequence>MARTEHFNDPNAPKPNSIVVAVTVFVQDELGRVLLIQRTDNGLWALPGGGQDFGEYIAETAVRETREEAGVEVEVTGVVGIYTNPNHVVEYSDGEVRQQFSICFRGRYVSGQPTPSDESSEVRWVGRDELDDLTIHPSMRLRIDHGFQGRQQPYIG</sequence>
<dbReference type="PROSITE" id="PS00893">
    <property type="entry name" value="NUDIX_BOX"/>
    <property type="match status" value="1"/>
</dbReference>
<evidence type="ECO:0000313" key="5">
    <source>
        <dbReference type="Proteomes" id="UP000471364"/>
    </source>
</evidence>
<dbReference type="Gene3D" id="3.90.79.10">
    <property type="entry name" value="Nucleoside Triphosphate Pyrophosphohydrolase"/>
    <property type="match status" value="1"/>
</dbReference>
<evidence type="ECO:0000313" key="4">
    <source>
        <dbReference type="EMBL" id="KAB1107475.1"/>
    </source>
</evidence>
<dbReference type="InterPro" id="IPR015797">
    <property type="entry name" value="NUDIX_hydrolase-like_dom_sf"/>
</dbReference>
<evidence type="ECO:0000256" key="1">
    <source>
        <dbReference type="ARBA" id="ARBA00001946"/>
    </source>
</evidence>
<dbReference type="EMBL" id="WAAR01000157">
    <property type="protein sequence ID" value="KAB1107475.1"/>
    <property type="molecule type" value="Genomic_DNA"/>
</dbReference>
<dbReference type="InterPro" id="IPR000086">
    <property type="entry name" value="NUDIX_hydrolase_dom"/>
</dbReference>
<gene>
    <name evidence="4" type="ORF">F6X54_26525</name>
</gene>
<comment type="cofactor">
    <cofactor evidence="1">
        <name>Mg(2+)</name>
        <dbReference type="ChEBI" id="CHEBI:18420"/>
    </cofactor>
</comment>
<organism evidence="4 5">
    <name type="scientific">Micromonospora aurantiaca</name>
    <name type="common">nom. illeg.</name>
    <dbReference type="NCBI Taxonomy" id="47850"/>
    <lineage>
        <taxon>Bacteria</taxon>
        <taxon>Bacillati</taxon>
        <taxon>Actinomycetota</taxon>
        <taxon>Actinomycetes</taxon>
        <taxon>Micromonosporales</taxon>
        <taxon>Micromonosporaceae</taxon>
        <taxon>Micromonospora</taxon>
    </lineage>
</organism>
<keyword evidence="5" id="KW-1185">Reference proteome</keyword>
<proteinExistence type="predicted"/>
<evidence type="ECO:0000259" key="3">
    <source>
        <dbReference type="PROSITE" id="PS51462"/>
    </source>
</evidence>
<dbReference type="PANTHER" id="PTHR43046">
    <property type="entry name" value="GDP-MANNOSE MANNOSYL HYDROLASE"/>
    <property type="match status" value="1"/>
</dbReference>
<reference evidence="4 5" key="1">
    <citation type="submission" date="2019-09" db="EMBL/GenBank/DDBJ databases">
        <title>High taxonomic diversity of Micromonospora strains isolated from Medicago sativa nodules in different geographical locations.</title>
        <authorList>
            <person name="Martinez-Hidalgo P."/>
            <person name="Flores-Felix J.D."/>
            <person name="Velazquez E."/>
            <person name="Brau L."/>
            <person name="Trujillo M.E."/>
            <person name="Martinez-Molina E."/>
        </authorList>
    </citation>
    <scope>NUCLEOTIDE SEQUENCE [LARGE SCALE GENOMIC DNA]</scope>
    <source>
        <strain evidence="4 5">ALFB5</strain>
    </source>
</reference>
<dbReference type="PANTHER" id="PTHR43046:SF16">
    <property type="entry name" value="ADP-RIBOSE PYROPHOSPHATASE YJHB-RELATED"/>
    <property type="match status" value="1"/>
</dbReference>
<dbReference type="RefSeq" id="WP_151015270.1">
    <property type="nucleotide sequence ID" value="NZ_WAAR01000157.1"/>
</dbReference>
<feature type="domain" description="Nudix hydrolase" evidence="3">
    <location>
        <begin position="15"/>
        <end position="147"/>
    </location>
</feature>
<protein>
    <submittedName>
        <fullName evidence="4">NUDIX domain-containing protein</fullName>
    </submittedName>
</protein>
<dbReference type="Proteomes" id="UP000471364">
    <property type="component" value="Unassembled WGS sequence"/>
</dbReference>
<dbReference type="Pfam" id="PF00293">
    <property type="entry name" value="NUDIX"/>
    <property type="match status" value="1"/>
</dbReference>
<name>A0ABQ6U9S9_9ACTN</name>
<dbReference type="InterPro" id="IPR020084">
    <property type="entry name" value="NUDIX_hydrolase_CS"/>
</dbReference>
<dbReference type="PROSITE" id="PS51462">
    <property type="entry name" value="NUDIX"/>
    <property type="match status" value="1"/>
</dbReference>
<comment type="caution">
    <text evidence="4">The sequence shown here is derived from an EMBL/GenBank/DDBJ whole genome shotgun (WGS) entry which is preliminary data.</text>
</comment>
<keyword evidence="2" id="KW-0378">Hydrolase</keyword>